<protein>
    <submittedName>
        <fullName evidence="8">Type III secretion protein</fullName>
    </submittedName>
</protein>
<evidence type="ECO:0000256" key="7">
    <source>
        <dbReference type="SAM" id="Phobius"/>
    </source>
</evidence>
<dbReference type="PANTHER" id="PTHR30065">
    <property type="entry name" value="FLAGELLAR BIOSYNTHETIC PROTEIN FLIR"/>
    <property type="match status" value="1"/>
</dbReference>
<evidence type="ECO:0000256" key="2">
    <source>
        <dbReference type="ARBA" id="ARBA00009772"/>
    </source>
</evidence>
<comment type="caution">
    <text evidence="8">The sequence shown here is derived from an EMBL/GenBank/DDBJ whole genome shotgun (WGS) entry which is preliminary data.</text>
</comment>
<evidence type="ECO:0000256" key="4">
    <source>
        <dbReference type="ARBA" id="ARBA00022692"/>
    </source>
</evidence>
<feature type="transmembrane region" description="Helical" evidence="7">
    <location>
        <begin position="74"/>
        <end position="91"/>
    </location>
</feature>
<feature type="transmembrane region" description="Helical" evidence="7">
    <location>
        <begin position="12"/>
        <end position="32"/>
    </location>
</feature>
<evidence type="ECO:0000313" key="9">
    <source>
        <dbReference type="Proteomes" id="UP000266385"/>
    </source>
</evidence>
<reference evidence="8 9" key="1">
    <citation type="submission" date="2018-08" db="EMBL/GenBank/DDBJ databases">
        <title>Henriciella mobilis sp. nov., isolated from seawater.</title>
        <authorList>
            <person name="Cheng H."/>
            <person name="Wu Y.-H."/>
            <person name="Xu X.-W."/>
            <person name="Guo L.-L."/>
        </authorList>
    </citation>
    <scope>NUCLEOTIDE SEQUENCE [LARGE SCALE GENOMIC DNA]</scope>
    <source>
        <strain evidence="8 9">JN25</strain>
    </source>
</reference>
<feature type="transmembrane region" description="Helical" evidence="7">
    <location>
        <begin position="179"/>
        <end position="204"/>
    </location>
</feature>
<keyword evidence="3" id="KW-1003">Cell membrane</keyword>
<comment type="subcellular location">
    <subcellularLocation>
        <location evidence="1">Cell membrane</location>
        <topology evidence="1">Multi-pass membrane protein</topology>
    </subcellularLocation>
</comment>
<evidence type="ECO:0000256" key="1">
    <source>
        <dbReference type="ARBA" id="ARBA00004651"/>
    </source>
</evidence>
<accession>A0A399RAU1</accession>
<dbReference type="OrthoDB" id="9779817at2"/>
<proteinExistence type="inferred from homology"/>
<keyword evidence="6 7" id="KW-0472">Membrane</keyword>
<keyword evidence="4 7" id="KW-0812">Transmembrane</keyword>
<evidence type="ECO:0000256" key="5">
    <source>
        <dbReference type="ARBA" id="ARBA00022989"/>
    </source>
</evidence>
<dbReference type="PRINTS" id="PR00953">
    <property type="entry name" value="TYPE3IMRPROT"/>
</dbReference>
<keyword evidence="9" id="KW-1185">Reference proteome</keyword>
<dbReference type="EMBL" id="QWFX01000016">
    <property type="protein sequence ID" value="RIJ26872.1"/>
    <property type="molecule type" value="Genomic_DNA"/>
</dbReference>
<sequence length="251" mass="26878">MPDSGYLTAEFTAWIALFMTIVARLGFVVFLMPGIGEQVVPMRARVAVLLAISTAFAAAGVIPRPQLDGFSDYFSLLFSEAIIGLFLGVALRLSIWMLSIAGTIIAQVIGLSQMLGIALETEAQTLTANMLSMAGTALLLSADYHLSVFARLAEMYAEIPAGALSGIDVTFLINSSFNAFNFAILLAWPFVAINLLYNICLGFINKALPSLMVAFVGAPFMIGAGLILLTISLVTMLTVWMERVPGLVGWL</sequence>
<dbReference type="GO" id="GO:0006605">
    <property type="term" value="P:protein targeting"/>
    <property type="evidence" value="ECO:0007669"/>
    <property type="project" value="InterPro"/>
</dbReference>
<dbReference type="AlphaFoldDB" id="A0A399RAU1"/>
<organism evidence="8 9">
    <name type="scientific">Henriciella mobilis</name>
    <dbReference type="NCBI Taxonomy" id="2305467"/>
    <lineage>
        <taxon>Bacteria</taxon>
        <taxon>Pseudomonadati</taxon>
        <taxon>Pseudomonadota</taxon>
        <taxon>Alphaproteobacteria</taxon>
        <taxon>Hyphomonadales</taxon>
        <taxon>Hyphomonadaceae</taxon>
        <taxon>Henriciella</taxon>
    </lineage>
</organism>
<dbReference type="InterPro" id="IPR002010">
    <property type="entry name" value="T3SS_IM_R"/>
</dbReference>
<feature type="transmembrane region" description="Helical" evidence="7">
    <location>
        <begin position="44"/>
        <end position="62"/>
    </location>
</feature>
<gene>
    <name evidence="8" type="ORF">D1223_18250</name>
</gene>
<dbReference type="RefSeq" id="WP_119377765.1">
    <property type="nucleotide sequence ID" value="NZ_QWFX01000016.1"/>
</dbReference>
<dbReference type="PANTHER" id="PTHR30065:SF8">
    <property type="entry name" value="FLAGELLAR BIOSYNTHETIC PROTEIN FLIR"/>
    <property type="match status" value="1"/>
</dbReference>
<feature type="transmembrane region" description="Helical" evidence="7">
    <location>
        <begin position="211"/>
        <end position="241"/>
    </location>
</feature>
<evidence type="ECO:0000256" key="3">
    <source>
        <dbReference type="ARBA" id="ARBA00022475"/>
    </source>
</evidence>
<dbReference type="GO" id="GO:0005886">
    <property type="term" value="C:plasma membrane"/>
    <property type="evidence" value="ECO:0007669"/>
    <property type="project" value="UniProtKB-SubCell"/>
</dbReference>
<comment type="similarity">
    <text evidence="2">Belongs to the FliR/MopE/SpaR family.</text>
</comment>
<keyword evidence="5 7" id="KW-1133">Transmembrane helix</keyword>
<evidence type="ECO:0000256" key="6">
    <source>
        <dbReference type="ARBA" id="ARBA00023136"/>
    </source>
</evidence>
<name>A0A399RAU1_9PROT</name>
<dbReference type="Pfam" id="PF01311">
    <property type="entry name" value="Bac_export_1"/>
    <property type="match status" value="1"/>
</dbReference>
<dbReference type="Proteomes" id="UP000266385">
    <property type="component" value="Unassembled WGS sequence"/>
</dbReference>
<feature type="transmembrane region" description="Helical" evidence="7">
    <location>
        <begin position="98"/>
        <end position="119"/>
    </location>
</feature>
<evidence type="ECO:0000313" key="8">
    <source>
        <dbReference type="EMBL" id="RIJ26872.1"/>
    </source>
</evidence>